<dbReference type="InterPro" id="IPR036852">
    <property type="entry name" value="Peptidase_S8/S53_dom_sf"/>
</dbReference>
<gene>
    <name evidence="2" type="ORF">B0T14DRAFT_149493</name>
</gene>
<dbReference type="EMBL" id="JAULSU010000003">
    <property type="protein sequence ID" value="KAK0622521.1"/>
    <property type="molecule type" value="Genomic_DNA"/>
</dbReference>
<keyword evidence="3" id="KW-1185">Reference proteome</keyword>
<comment type="caution">
    <text evidence="2">The sequence shown here is derived from an EMBL/GenBank/DDBJ whole genome shotgun (WGS) entry which is preliminary data.</text>
</comment>
<accession>A0AA40C236</accession>
<dbReference type="GO" id="GO:0006508">
    <property type="term" value="P:proteolysis"/>
    <property type="evidence" value="ECO:0007669"/>
    <property type="project" value="InterPro"/>
</dbReference>
<evidence type="ECO:0000256" key="1">
    <source>
        <dbReference type="SAM" id="MobiDB-lite"/>
    </source>
</evidence>
<feature type="compositionally biased region" description="Polar residues" evidence="1">
    <location>
        <begin position="131"/>
        <end position="143"/>
    </location>
</feature>
<evidence type="ECO:0000313" key="2">
    <source>
        <dbReference type="EMBL" id="KAK0622521.1"/>
    </source>
</evidence>
<dbReference type="Proteomes" id="UP001175000">
    <property type="component" value="Unassembled WGS sequence"/>
</dbReference>
<dbReference type="SUPFAM" id="SSF52743">
    <property type="entry name" value="Subtilisin-like"/>
    <property type="match status" value="1"/>
</dbReference>
<feature type="region of interest" description="Disordered" evidence="1">
    <location>
        <begin position="130"/>
        <end position="152"/>
    </location>
</feature>
<dbReference type="Gene3D" id="3.40.50.200">
    <property type="entry name" value="Peptidase S8/S53 domain"/>
    <property type="match status" value="1"/>
</dbReference>
<dbReference type="GO" id="GO:0004252">
    <property type="term" value="F:serine-type endopeptidase activity"/>
    <property type="evidence" value="ECO:0007669"/>
    <property type="project" value="InterPro"/>
</dbReference>
<proteinExistence type="predicted"/>
<organism evidence="2 3">
    <name type="scientific">Immersiella caudata</name>
    <dbReference type="NCBI Taxonomy" id="314043"/>
    <lineage>
        <taxon>Eukaryota</taxon>
        <taxon>Fungi</taxon>
        <taxon>Dikarya</taxon>
        <taxon>Ascomycota</taxon>
        <taxon>Pezizomycotina</taxon>
        <taxon>Sordariomycetes</taxon>
        <taxon>Sordariomycetidae</taxon>
        <taxon>Sordariales</taxon>
        <taxon>Lasiosphaeriaceae</taxon>
        <taxon>Immersiella</taxon>
    </lineage>
</organism>
<evidence type="ECO:0000313" key="3">
    <source>
        <dbReference type="Proteomes" id="UP001175000"/>
    </source>
</evidence>
<protein>
    <submittedName>
        <fullName evidence="2">Uncharacterized protein</fullName>
    </submittedName>
</protein>
<sequence length="152" mass="15835">MTAAGDDIAPDSDVVEHSPIRYAMDGEVGADTLILIGSSDHAGGSARFSNRFSGAITAYAPGEDIVVIDHDGGYDVHSGTWILVALVSGIIAHWHARPFMAAKLSKGGTLPGDFTKKVKELMKEAAAYATDPNSDIKSESSIPSMPFLGSSG</sequence>
<reference evidence="2" key="1">
    <citation type="submission" date="2023-06" db="EMBL/GenBank/DDBJ databases">
        <title>Genome-scale phylogeny and comparative genomics of the fungal order Sordariales.</title>
        <authorList>
            <consortium name="Lawrence Berkeley National Laboratory"/>
            <person name="Hensen N."/>
            <person name="Bonometti L."/>
            <person name="Westerberg I."/>
            <person name="Brannstrom I.O."/>
            <person name="Guillou S."/>
            <person name="Cros-Aarteil S."/>
            <person name="Calhoun S."/>
            <person name="Haridas S."/>
            <person name="Kuo A."/>
            <person name="Mondo S."/>
            <person name="Pangilinan J."/>
            <person name="Riley R."/>
            <person name="Labutti K."/>
            <person name="Andreopoulos B."/>
            <person name="Lipzen A."/>
            <person name="Chen C."/>
            <person name="Yanf M."/>
            <person name="Daum C."/>
            <person name="Ng V."/>
            <person name="Clum A."/>
            <person name="Steindorff A."/>
            <person name="Ohm R."/>
            <person name="Martin F."/>
            <person name="Silar P."/>
            <person name="Natvig D."/>
            <person name="Lalanne C."/>
            <person name="Gautier V."/>
            <person name="Ament-Velasquez S.L."/>
            <person name="Kruys A."/>
            <person name="Hutchinson M.I."/>
            <person name="Powell A.J."/>
            <person name="Barry K."/>
            <person name="Miller A.N."/>
            <person name="Grigoriev I.V."/>
            <person name="Debuchy R."/>
            <person name="Gladieux P."/>
            <person name="Thoren M.H."/>
            <person name="Johannesson H."/>
        </authorList>
    </citation>
    <scope>NUCLEOTIDE SEQUENCE</scope>
    <source>
        <strain evidence="2">CBS 606.72</strain>
    </source>
</reference>
<dbReference type="AlphaFoldDB" id="A0AA40C236"/>
<name>A0AA40C236_9PEZI</name>